<dbReference type="PANTHER" id="PTHR30446:SF0">
    <property type="entry name" value="RECOMBINATION PROTEIN RECR"/>
    <property type="match status" value="1"/>
</dbReference>
<evidence type="ECO:0000313" key="9">
    <source>
        <dbReference type="EMBL" id="AKQ33394.1"/>
    </source>
</evidence>
<dbReference type="InterPro" id="IPR006171">
    <property type="entry name" value="TOPRIM_dom"/>
</dbReference>
<keyword evidence="1 7" id="KW-0479">Metal-binding</keyword>
<evidence type="ECO:0000256" key="6">
    <source>
        <dbReference type="ARBA" id="ARBA00023204"/>
    </source>
</evidence>
<evidence type="ECO:0000256" key="3">
    <source>
        <dbReference type="ARBA" id="ARBA00022771"/>
    </source>
</evidence>
<organism evidence="9 11">
    <name type="scientific">Candidatus Coxiella mudrowiae</name>
    <dbReference type="NCBI Taxonomy" id="2054173"/>
    <lineage>
        <taxon>Bacteria</taxon>
        <taxon>Pseudomonadati</taxon>
        <taxon>Pseudomonadota</taxon>
        <taxon>Gammaproteobacteria</taxon>
        <taxon>Legionellales</taxon>
        <taxon>Coxiellaceae</taxon>
        <taxon>Coxiella</taxon>
    </lineage>
</organism>
<dbReference type="Proteomes" id="UP000063965">
    <property type="component" value="Chromosome"/>
</dbReference>
<dbReference type="SMART" id="SM00493">
    <property type="entry name" value="TOPRIM"/>
    <property type="match status" value="1"/>
</dbReference>
<dbReference type="InterPro" id="IPR023627">
    <property type="entry name" value="Rcmb_RecR"/>
</dbReference>
<dbReference type="NCBIfam" id="TIGR00615">
    <property type="entry name" value="recR"/>
    <property type="match status" value="1"/>
</dbReference>
<dbReference type="Gene3D" id="3.40.1360.10">
    <property type="match status" value="1"/>
</dbReference>
<dbReference type="PROSITE" id="PS01300">
    <property type="entry name" value="RECR"/>
    <property type="match status" value="1"/>
</dbReference>
<feature type="zinc finger region" description="C4-type" evidence="7">
    <location>
        <begin position="57"/>
        <end position="72"/>
    </location>
</feature>
<sequence length="202" mass="22127">MFSPLIKQLITSLQSLPSVGPKSAQRMAFHLLAKSRRAKGLALAESLQSAISQVGECQLCRIYTEQDVCDICGNPKRNPTLLCVVESPADVAALEQTQIYSGRYFVLQGRLSPLDGIGPYEIGIPILIERLRNETITELIIATNATMEGKATAHYIANHIDQTKIKCSRIAHGVPIGGELEYLDGGTLSYAFHSRVPIENYN</sequence>
<dbReference type="SUPFAM" id="SSF111304">
    <property type="entry name" value="Recombination protein RecR"/>
    <property type="match status" value="1"/>
</dbReference>
<dbReference type="PANTHER" id="PTHR30446">
    <property type="entry name" value="RECOMBINATION PROTEIN RECR"/>
    <property type="match status" value="1"/>
</dbReference>
<keyword evidence="6 7" id="KW-0234">DNA repair</keyword>
<dbReference type="RefSeq" id="WP_048875049.1">
    <property type="nucleotide sequence ID" value="NZ_CP011126.1"/>
</dbReference>
<evidence type="ECO:0000256" key="2">
    <source>
        <dbReference type="ARBA" id="ARBA00022763"/>
    </source>
</evidence>
<keyword evidence="2 7" id="KW-0227">DNA damage</keyword>
<dbReference type="HAMAP" id="MF_00017">
    <property type="entry name" value="RecR"/>
    <property type="match status" value="1"/>
</dbReference>
<dbReference type="Gene3D" id="1.10.8.420">
    <property type="entry name" value="RecR Domain 1"/>
    <property type="match status" value="1"/>
</dbReference>
<dbReference type="InterPro" id="IPR034137">
    <property type="entry name" value="TOPRIM_RecR"/>
</dbReference>
<evidence type="ECO:0000256" key="4">
    <source>
        <dbReference type="ARBA" id="ARBA00022833"/>
    </source>
</evidence>
<comment type="similarity">
    <text evidence="7">Belongs to the RecR family.</text>
</comment>
<dbReference type="Gene3D" id="6.10.250.240">
    <property type="match status" value="1"/>
</dbReference>
<evidence type="ECO:0000256" key="1">
    <source>
        <dbReference type="ARBA" id="ARBA00022723"/>
    </source>
</evidence>
<keyword evidence="11" id="KW-1185">Reference proteome</keyword>
<accession>A0ABN4HQB2</accession>
<dbReference type="Pfam" id="PF21175">
    <property type="entry name" value="RecR_C"/>
    <property type="match status" value="1"/>
</dbReference>
<keyword evidence="4 7" id="KW-0862">Zinc</keyword>
<keyword evidence="5 7" id="KW-0233">DNA recombination</keyword>
<name>A0ABN4HQB2_9COXI</name>
<dbReference type="Pfam" id="PF21176">
    <property type="entry name" value="RecR_HhH"/>
    <property type="match status" value="1"/>
</dbReference>
<evidence type="ECO:0000313" key="10">
    <source>
        <dbReference type="EMBL" id="AKQ33481.1"/>
    </source>
</evidence>
<evidence type="ECO:0000259" key="8">
    <source>
        <dbReference type="PROSITE" id="PS50880"/>
    </source>
</evidence>
<dbReference type="EMBL" id="CP011126">
    <property type="protein sequence ID" value="AKQ33481.1"/>
    <property type="molecule type" value="Genomic_DNA"/>
</dbReference>
<comment type="function">
    <text evidence="7">May play a role in DNA repair. It seems to be involved in an RecBC-independent recombinational process of DNA repair. It may act with RecF and RecO.</text>
</comment>
<gene>
    <name evidence="7 9" type="primary">recR</name>
    <name evidence="9" type="ORF">CleRT_04520</name>
    <name evidence="10" type="ORF">CleRT_05960</name>
</gene>
<evidence type="ECO:0000256" key="7">
    <source>
        <dbReference type="HAMAP-Rule" id="MF_00017"/>
    </source>
</evidence>
<dbReference type="CDD" id="cd01025">
    <property type="entry name" value="TOPRIM_recR"/>
    <property type="match status" value="1"/>
</dbReference>
<evidence type="ECO:0000256" key="5">
    <source>
        <dbReference type="ARBA" id="ARBA00023172"/>
    </source>
</evidence>
<dbReference type="PROSITE" id="PS50880">
    <property type="entry name" value="TOPRIM"/>
    <property type="match status" value="1"/>
</dbReference>
<dbReference type="InterPro" id="IPR015967">
    <property type="entry name" value="Rcmb_RecR_Znf"/>
</dbReference>
<dbReference type="InterPro" id="IPR000093">
    <property type="entry name" value="DNA_Rcmb_RecR"/>
</dbReference>
<dbReference type="EMBL" id="CP011126">
    <property type="protein sequence ID" value="AKQ33394.1"/>
    <property type="molecule type" value="Genomic_DNA"/>
</dbReference>
<feature type="domain" description="Toprim" evidence="8">
    <location>
        <begin position="80"/>
        <end position="175"/>
    </location>
</feature>
<keyword evidence="3 7" id="KW-0863">Zinc-finger</keyword>
<dbReference type="Pfam" id="PF13662">
    <property type="entry name" value="Toprim_4"/>
    <property type="match status" value="1"/>
</dbReference>
<reference evidence="9 11" key="1">
    <citation type="journal article" date="2015" name="Genome Biol. Evol.">
        <title>Distinctive Genome Reduction Rates Revealed by Genomic Analyses of Two Coxiella-Like Endosymbionts in Ticks.</title>
        <authorList>
            <person name="Gottlieb Y."/>
            <person name="Lalzar I."/>
            <person name="Klasson L."/>
        </authorList>
    </citation>
    <scope>NUCLEOTIDE SEQUENCE [LARGE SCALE GENOMIC DNA]</scope>
    <source>
        <strain evidence="9 11">CRt</strain>
    </source>
</reference>
<dbReference type="Pfam" id="PF02132">
    <property type="entry name" value="RecR_ZnF"/>
    <property type="match status" value="1"/>
</dbReference>
<proteinExistence type="inferred from homology"/>
<protein>
    <recommendedName>
        <fullName evidence="7">Recombination protein RecR</fullName>
    </recommendedName>
</protein>
<evidence type="ECO:0000313" key="11">
    <source>
        <dbReference type="Proteomes" id="UP000063965"/>
    </source>
</evidence>